<dbReference type="SUPFAM" id="SSF50978">
    <property type="entry name" value="WD40 repeat-like"/>
    <property type="match status" value="2"/>
</dbReference>
<evidence type="ECO:0000256" key="3">
    <source>
        <dbReference type="PROSITE-ProRule" id="PRU00221"/>
    </source>
</evidence>
<feature type="compositionally biased region" description="Basic residues" evidence="4">
    <location>
        <begin position="1798"/>
        <end position="1812"/>
    </location>
</feature>
<gene>
    <name evidence="6" type="ORF">BDA99DRAFT_514035</name>
</gene>
<dbReference type="PROSITE" id="PS50082">
    <property type="entry name" value="WD_REPEATS_2"/>
    <property type="match status" value="1"/>
</dbReference>
<dbReference type="InterPro" id="IPR036322">
    <property type="entry name" value="WD40_repeat_dom_sf"/>
</dbReference>
<dbReference type="PROSITE" id="PS50294">
    <property type="entry name" value="WD_REPEATS_REGION"/>
    <property type="match status" value="1"/>
</dbReference>
<feature type="compositionally biased region" description="Polar residues" evidence="4">
    <location>
        <begin position="1775"/>
        <end position="1797"/>
    </location>
</feature>
<feature type="repeat" description="WD" evidence="3">
    <location>
        <begin position="2074"/>
        <end position="2115"/>
    </location>
</feature>
<feature type="domain" description="RAVE complex protein Rav1 C-terminal" evidence="5">
    <location>
        <begin position="544"/>
        <end position="1185"/>
    </location>
</feature>
<evidence type="ECO:0000313" key="7">
    <source>
        <dbReference type="Proteomes" id="UP001209540"/>
    </source>
</evidence>
<dbReference type="Pfam" id="PF12234">
    <property type="entry name" value="Rav1p_C"/>
    <property type="match status" value="1"/>
</dbReference>
<keyword evidence="1 3" id="KW-0853">WD repeat</keyword>
<proteinExistence type="predicted"/>
<accession>A0AAD5K6L6</accession>
<protein>
    <submittedName>
        <fullName evidence="6">RAVE protein 1 C terminal-domain-containing protein</fullName>
    </submittedName>
</protein>
<dbReference type="InterPro" id="IPR052208">
    <property type="entry name" value="DmX-like/RAVE_component"/>
</dbReference>
<evidence type="ECO:0000256" key="2">
    <source>
        <dbReference type="ARBA" id="ARBA00022737"/>
    </source>
</evidence>
<feature type="region of interest" description="Disordered" evidence="4">
    <location>
        <begin position="1743"/>
        <end position="1847"/>
    </location>
</feature>
<dbReference type="Pfam" id="PF00400">
    <property type="entry name" value="WD40"/>
    <property type="match status" value="1"/>
</dbReference>
<evidence type="ECO:0000313" key="6">
    <source>
        <dbReference type="EMBL" id="KAI9258749.1"/>
    </source>
</evidence>
<evidence type="ECO:0000256" key="1">
    <source>
        <dbReference type="ARBA" id="ARBA00022574"/>
    </source>
</evidence>
<reference evidence="6" key="1">
    <citation type="journal article" date="2022" name="IScience">
        <title>Evolution of zygomycete secretomes and the origins of terrestrial fungal ecologies.</title>
        <authorList>
            <person name="Chang Y."/>
            <person name="Wang Y."/>
            <person name="Mondo S."/>
            <person name="Ahrendt S."/>
            <person name="Andreopoulos W."/>
            <person name="Barry K."/>
            <person name="Beard J."/>
            <person name="Benny G.L."/>
            <person name="Blankenship S."/>
            <person name="Bonito G."/>
            <person name="Cuomo C."/>
            <person name="Desiro A."/>
            <person name="Gervers K.A."/>
            <person name="Hundley H."/>
            <person name="Kuo A."/>
            <person name="LaButti K."/>
            <person name="Lang B.F."/>
            <person name="Lipzen A."/>
            <person name="O'Donnell K."/>
            <person name="Pangilinan J."/>
            <person name="Reynolds N."/>
            <person name="Sandor L."/>
            <person name="Smith M.E."/>
            <person name="Tsang A."/>
            <person name="Grigoriev I.V."/>
            <person name="Stajich J.E."/>
            <person name="Spatafora J.W."/>
        </authorList>
    </citation>
    <scope>NUCLEOTIDE SEQUENCE</scope>
    <source>
        <strain evidence="6">RSA 2281</strain>
    </source>
</reference>
<organism evidence="6 7">
    <name type="scientific">Phascolomyces articulosus</name>
    <dbReference type="NCBI Taxonomy" id="60185"/>
    <lineage>
        <taxon>Eukaryota</taxon>
        <taxon>Fungi</taxon>
        <taxon>Fungi incertae sedis</taxon>
        <taxon>Mucoromycota</taxon>
        <taxon>Mucoromycotina</taxon>
        <taxon>Mucoromycetes</taxon>
        <taxon>Mucorales</taxon>
        <taxon>Lichtheimiaceae</taxon>
        <taxon>Phascolomyces</taxon>
    </lineage>
</organism>
<dbReference type="EMBL" id="JAIXMP010000018">
    <property type="protein sequence ID" value="KAI9258749.1"/>
    <property type="molecule type" value="Genomic_DNA"/>
</dbReference>
<dbReference type="PANTHER" id="PTHR13950:SF9">
    <property type="entry name" value="RABCONNECTIN-3A"/>
    <property type="match status" value="1"/>
</dbReference>
<dbReference type="InterPro" id="IPR001680">
    <property type="entry name" value="WD40_rpt"/>
</dbReference>
<dbReference type="GO" id="GO:0007035">
    <property type="term" value="P:vacuolar acidification"/>
    <property type="evidence" value="ECO:0007669"/>
    <property type="project" value="TreeGrafter"/>
</dbReference>
<keyword evidence="2" id="KW-0677">Repeat</keyword>
<evidence type="ECO:0000256" key="4">
    <source>
        <dbReference type="SAM" id="MobiDB-lite"/>
    </source>
</evidence>
<keyword evidence="7" id="KW-1185">Reference proteome</keyword>
<reference evidence="6" key="2">
    <citation type="submission" date="2023-02" db="EMBL/GenBank/DDBJ databases">
        <authorList>
            <consortium name="DOE Joint Genome Institute"/>
            <person name="Mondo S.J."/>
            <person name="Chang Y."/>
            <person name="Wang Y."/>
            <person name="Ahrendt S."/>
            <person name="Andreopoulos W."/>
            <person name="Barry K."/>
            <person name="Beard J."/>
            <person name="Benny G.L."/>
            <person name="Blankenship S."/>
            <person name="Bonito G."/>
            <person name="Cuomo C."/>
            <person name="Desiro A."/>
            <person name="Gervers K.A."/>
            <person name="Hundley H."/>
            <person name="Kuo A."/>
            <person name="LaButti K."/>
            <person name="Lang B.F."/>
            <person name="Lipzen A."/>
            <person name="O'Donnell K."/>
            <person name="Pangilinan J."/>
            <person name="Reynolds N."/>
            <person name="Sandor L."/>
            <person name="Smith M.W."/>
            <person name="Tsang A."/>
            <person name="Grigoriev I.V."/>
            <person name="Stajich J.E."/>
            <person name="Spatafora J.W."/>
        </authorList>
    </citation>
    <scope>NUCLEOTIDE SEQUENCE</scope>
    <source>
        <strain evidence="6">RSA 2281</strain>
    </source>
</reference>
<comment type="caution">
    <text evidence="6">The sequence shown here is derived from an EMBL/GenBank/DDBJ whole genome shotgun (WGS) entry which is preliminary data.</text>
</comment>
<dbReference type="PANTHER" id="PTHR13950">
    <property type="entry name" value="RABCONNECTIN-RELATED"/>
    <property type="match status" value="1"/>
</dbReference>
<dbReference type="Gene3D" id="2.130.10.10">
    <property type="entry name" value="YVTN repeat-like/Quinoprotein amine dehydrogenase"/>
    <property type="match status" value="1"/>
</dbReference>
<dbReference type="PROSITE" id="PS00678">
    <property type="entry name" value="WD_REPEATS_1"/>
    <property type="match status" value="1"/>
</dbReference>
<dbReference type="InterPro" id="IPR019775">
    <property type="entry name" value="WD40_repeat_CS"/>
</dbReference>
<dbReference type="InterPro" id="IPR015943">
    <property type="entry name" value="WD40/YVTN_repeat-like_dom_sf"/>
</dbReference>
<dbReference type="GO" id="GO:0043291">
    <property type="term" value="C:RAVE complex"/>
    <property type="evidence" value="ECO:0007669"/>
    <property type="project" value="TreeGrafter"/>
</dbReference>
<dbReference type="Proteomes" id="UP001209540">
    <property type="component" value="Unassembled WGS sequence"/>
</dbReference>
<sequence>MIMIYLKDRTWVNYAIFFILHGAFYRPATHVAIAKFEPNSLLFATVGSVDRLVSLWYTSNNAESNELDYQFFYLSHPQYVTHIVWRRLLGPNGAPACTLFTMAKDGIGRFWRPIDLEKPHMLHMSAVIDPNQSLVTEESSTDDIHSCNKHNDDDDDDFAPIHYISCDELKSSLYAQLRCHSRHDKLDHALEKMRDLIRDTPDLLFRIQADGSLTFWGVQHLNVLPRRVPRVFVVLRVAQAVNNDDIPYFLNAVHVLHDYAHIQSSSSVKPAELSLVARNRRGQLRCYGLNLVDFLDSTVFAPRLYVKYSWLGHRHTISTIKQVANNRLCTIGTDGEINVWKYGFRETRWRPTTQLRLTSSMRIASPKLLGTTAGQDRHIAIYDGNQVTVYVLDDPGYHIIRRFECESYDPNIRLSSLHFCNIPSCQNTEDKNGKTLGASPLSALSSPSPPSSSTQLLIGISSSGKHSFIWQLHLTDSSELRYITFCRSQSFSDSWIKEPEVIELNGCFGTSTTSTLLESLEHSAGSTVDLAVSMGQDILCYKLIENEQEGFEWQETYTVKTDLQNIQRIRHTANVMAIVSESGDEHILSLWSEIRTDVPPCLQIQMNLQEPIIDIAWNISSDGQFILAVAFARKISIYGERRATDVHDDSNGWVSYVNFDVDTPDDITGLAWLDFGVLAVAAGNQLRCYLKWLTRGDCIKQQPSLDPEFEPMSNIYDESYELNGPLPFYHPNLLIHYLMWGKIDLINAVLLSVYRFLRHIIDEVDITVDQVPQLCISTILRLQNEADGSKKKKEQQYNSLFEDTGDSEMPIGADDENDTRALTRQETHYLKEQLDRRQLPGLSQREKIHLLAMIDTFVEISTQRESLDENGARFTALAENFFHVNQALSPEERSNELAPRDIIWALHSQSQDLLLERCLRLCGGKLLWTDARAMGIFMWLQKSEVVIEQMTNIARNTYLNQELKDPVSCTLYYLALRKKSLLQSLWRAASHHNEQAVMVRFLANDFAEPRWRTAAAKNAFVLLGRQRYEYAAAFFLLADKLSDAVGVILKNLRDYQLAIAICRVYEGDHSPLLQTILRTHVLPVAKETKDRWLMSMAYSMLEDPRECIRSLVIPLDDTCNETAKEDGNTVANVSDPNLFIMYQHLKEQLRLQNKQSLEISPQLEYAFSLNVSRAYERLGCPLLALFILFKCKKPVEAVKNGVVEDRLKESREADLFADDNDAPPVKESRAVDLFADDDESPKKHTAAGLFVDEDDIFASSKPSVSSDIFADEAAVSKTTDLFADDDDWLKKYSSSDDLGSMGNKDDDNDQASTQSTNISDQLANVNDGLGVYKALLVMRLMQTIFHGAAALYDSTVAPMLKSVGGYRSSFEQTQQDILSLGESVLIPRTVLHRLILEKSIEADVFTLYLNMIDTDSVSASDAKAFMSAFKTGCLQVFRAALNDQDYYYSGLAFMERWSERVMLTYFVWSKLQQDISFSQAQKIALNAYVTMIMVTLKQRHFEKTWSFLSNFKNFLESLSSAETIQQGFEKVHQNEEKMVDIDPDDFDAFSDDTLFGYNMDEEVYRPMADCNDRTAGSNMLEAASLNYVLSILEGYMQHVEKRLDATSELISFIWMVMLDPIAYRAHGLKDTITSQLEGELTKRNMSKEFKSLRQKKYWRSLKSLRTQERLLPFINFAPPDINVFADDTEQPPQTLYSTPTTAHAFAVSSVCPDTVAIVMKAEVQEIDLAGALHYGTHMVRSTSYSSTGLAQEHHHRHHPHHTDSYPDTEEEDDFGNNSSDAETDASGSKQLPQQLTRQRSKSHHLPHHRGPYHGKTPNSSVAASPASLRLGADSSSSKTGQPNNLDNLHETLKRSLGIGKEGISGSEASRSPAAASSAGSIADMVLLKRSVLATCAEAHPYFPFYITGCEINGNGGPSVMLWQFGQEQEIASYHGCHGKVTRVHFDQVGQRFGAGDTTGGLLLWRFDSYAHSSKPYYTLATCHSKATRDFTYLDSSSLVASAGTSVAMSRRRDHICLWDTLLPPSKAMICSLPAHDNGAYAIAYESKNQLLFTGGKGGEIVVSDIRQRRIMHTFTAHNSRIRSLAVDSANGTLVTGSIDGELKIWDASTHKLKQSYDIQPRNRFLGTGFNRFPLKAYGVTQIQVNEDSIYTSGPAGLVSWASLHYNDQNSAGTLQ</sequence>
<dbReference type="InterPro" id="IPR022033">
    <property type="entry name" value="Rav1p_C"/>
</dbReference>
<name>A0AAD5K6L6_9FUNG</name>
<dbReference type="SMART" id="SM00320">
    <property type="entry name" value="WD40"/>
    <property type="match status" value="5"/>
</dbReference>
<feature type="compositionally biased region" description="Polar residues" evidence="4">
    <location>
        <begin position="1833"/>
        <end position="1846"/>
    </location>
</feature>
<feature type="region of interest" description="Disordered" evidence="4">
    <location>
        <begin position="1295"/>
        <end position="1318"/>
    </location>
</feature>
<evidence type="ECO:0000259" key="5">
    <source>
        <dbReference type="Pfam" id="PF12234"/>
    </source>
</evidence>